<reference evidence="1 2" key="1">
    <citation type="journal article" date="2016" name="Front. Microbiol.">
        <title>Genomic Resource of Rice Seed Associated Bacteria.</title>
        <authorList>
            <person name="Midha S."/>
            <person name="Bansal K."/>
            <person name="Sharma S."/>
            <person name="Kumar N."/>
            <person name="Patil P.P."/>
            <person name="Chaudhry V."/>
            <person name="Patil P.B."/>
        </authorList>
    </citation>
    <scope>NUCLEOTIDE SEQUENCE [LARGE SCALE GENOMIC DNA]</scope>
    <source>
        <strain evidence="1 2">NS258</strain>
    </source>
</reference>
<organism evidence="1 2">
    <name type="scientific">Sphingomonas sanguinis</name>
    <dbReference type="NCBI Taxonomy" id="33051"/>
    <lineage>
        <taxon>Bacteria</taxon>
        <taxon>Pseudomonadati</taxon>
        <taxon>Pseudomonadota</taxon>
        <taxon>Alphaproteobacteria</taxon>
        <taxon>Sphingomonadales</taxon>
        <taxon>Sphingomonadaceae</taxon>
        <taxon>Sphingomonas</taxon>
    </lineage>
</organism>
<proteinExistence type="predicted"/>
<dbReference type="Gene3D" id="1.25.40.10">
    <property type="entry name" value="Tetratricopeptide repeat domain"/>
    <property type="match status" value="1"/>
</dbReference>
<evidence type="ECO:0000313" key="1">
    <source>
        <dbReference type="EMBL" id="KTW17281.1"/>
    </source>
</evidence>
<dbReference type="AlphaFoldDB" id="A0A147JCC9"/>
<dbReference type="PATRIC" id="fig|33051.5.peg.436"/>
<dbReference type="InterPro" id="IPR046880">
    <property type="entry name" value="TPR-S"/>
</dbReference>
<dbReference type="Proteomes" id="UP000074410">
    <property type="component" value="Unassembled WGS sequence"/>
</dbReference>
<dbReference type="Pfam" id="PF20308">
    <property type="entry name" value="TPR-S"/>
    <property type="match status" value="1"/>
</dbReference>
<accession>A0A147JCC9</accession>
<protein>
    <recommendedName>
        <fullName evidence="3">DUF4071 domain-containing protein</fullName>
    </recommendedName>
</protein>
<dbReference type="EMBL" id="LDTC01000012">
    <property type="protein sequence ID" value="KTW17281.1"/>
    <property type="molecule type" value="Genomic_DNA"/>
</dbReference>
<evidence type="ECO:0000313" key="2">
    <source>
        <dbReference type="Proteomes" id="UP000074410"/>
    </source>
</evidence>
<evidence type="ECO:0008006" key="3">
    <source>
        <dbReference type="Google" id="ProtNLM"/>
    </source>
</evidence>
<gene>
    <name evidence="1" type="ORF">NS258_02465</name>
</gene>
<dbReference type="InterPro" id="IPR011990">
    <property type="entry name" value="TPR-like_helical_dom_sf"/>
</dbReference>
<comment type="caution">
    <text evidence="1">The sequence shown here is derived from an EMBL/GenBank/DDBJ whole genome shotgun (WGS) entry which is preliminary data.</text>
</comment>
<name>A0A147JCC9_9SPHN</name>
<sequence>MVSDETRLCFVIMGFGKKTDFESGRLLDLDATYESIIQPAVEAAGLRCIRADEIKHSGVIDVEMFEMLLRAELVVADISTGNPNALYELGVRHGLCPNSTIVMKEDAGRLYFDLDHVNTFEYHHLGDDIGSREAKRATRDLGALIADVLAAGKPDSPVYTFMPRLRRPSLSDEEFAELVEEKEAEQEHLSNLMRQGKEAGLASNHEAAAAAYRAADRLKPHDPFVTQQLALATYKSKRPDEVSALIEGLSIIAALDPDRSNDPETRGITGAMHKRLWLTTGAPAQLDMAIRHYRRGFEVRGDYYNGENLAACYDMRAPLHQDRDESLYDRLSARKVREEIVANLRTLVEDPTTEERADLRWIYATLANCTLSTGDDAAAATYEAEFRTRASADWEVATFELGKEQVLAARARPRDG</sequence>